<proteinExistence type="predicted"/>
<evidence type="ECO:0000256" key="4">
    <source>
        <dbReference type="ARBA" id="ARBA00022692"/>
    </source>
</evidence>
<feature type="transmembrane region" description="Helical" evidence="8">
    <location>
        <begin position="369"/>
        <end position="391"/>
    </location>
</feature>
<protein>
    <recommendedName>
        <fullName evidence="11">H(+)-transporting two-sector ATPase</fullName>
    </recommendedName>
</protein>
<feature type="transmembrane region" description="Helical" evidence="8">
    <location>
        <begin position="324"/>
        <end position="348"/>
    </location>
</feature>
<accession>A0A2N8HB60</accession>
<dbReference type="GO" id="GO:0030001">
    <property type="term" value="P:metal ion transport"/>
    <property type="evidence" value="ECO:0007669"/>
    <property type="project" value="UniProtKB-ARBA"/>
</dbReference>
<keyword evidence="3" id="KW-1003">Cell membrane</keyword>
<organism evidence="9 10">
    <name type="scientific">Akkermansia muciniphila</name>
    <dbReference type="NCBI Taxonomy" id="239935"/>
    <lineage>
        <taxon>Bacteria</taxon>
        <taxon>Pseudomonadati</taxon>
        <taxon>Verrucomicrobiota</taxon>
        <taxon>Verrucomicrobiia</taxon>
        <taxon>Verrucomicrobiales</taxon>
        <taxon>Akkermansiaceae</taxon>
        <taxon>Akkermansia</taxon>
    </lineage>
</organism>
<dbReference type="Proteomes" id="UP000236000">
    <property type="component" value="Unassembled WGS sequence"/>
</dbReference>
<dbReference type="PANTHER" id="PTHR32024:SF1">
    <property type="entry name" value="KTR SYSTEM POTASSIUM UPTAKE PROTEIN B"/>
    <property type="match status" value="1"/>
</dbReference>
<dbReference type="InterPro" id="IPR003445">
    <property type="entry name" value="Cat_transpt"/>
</dbReference>
<evidence type="ECO:0000256" key="5">
    <source>
        <dbReference type="ARBA" id="ARBA00022989"/>
    </source>
</evidence>
<feature type="transmembrane region" description="Helical" evidence="8">
    <location>
        <begin position="178"/>
        <end position="196"/>
    </location>
</feature>
<gene>
    <name evidence="9" type="ORF">CXU22_10720</name>
</gene>
<feature type="transmembrane region" description="Helical" evidence="8">
    <location>
        <begin position="104"/>
        <end position="121"/>
    </location>
</feature>
<dbReference type="AlphaFoldDB" id="A0A2N8HB60"/>
<comment type="subcellular location">
    <subcellularLocation>
        <location evidence="1">Cell membrane</location>
        <topology evidence="1">Multi-pass membrane protein</topology>
    </subcellularLocation>
</comment>
<keyword evidence="5 8" id="KW-1133">Transmembrane helix</keyword>
<feature type="transmembrane region" description="Helical" evidence="8">
    <location>
        <begin position="74"/>
        <end position="92"/>
    </location>
</feature>
<evidence type="ECO:0000256" key="6">
    <source>
        <dbReference type="ARBA" id="ARBA00023065"/>
    </source>
</evidence>
<dbReference type="EMBL" id="PJKA01000013">
    <property type="protein sequence ID" value="PNC17101.1"/>
    <property type="molecule type" value="Genomic_DNA"/>
</dbReference>
<feature type="transmembrane region" description="Helical" evidence="8">
    <location>
        <begin position="208"/>
        <end position="230"/>
    </location>
</feature>
<sequence length="590" mass="65574">MNRFEVMEMGFGLCTLAALMWLLWWNGFGEIHENQLSLRYFREILSLLVLGQLTGVLGILREKWLSRSIRNPRWMELGLGIIILVMLAGNFFNSTFISRIELQNIFRVLCLCYGAAPLLNLKEYFFRVARRNRGFHMPRIRPALLFLLTLVVFITLGGTLLMSPGATKDGIVLSPTDAYFISTSAVCVTGLVPLNVHEHFTNYGQTILLVLFQVGAFGIMTFTYFVSLMVGQGLSLRSKVTISNLLDEEGIAQVDRFIKNIIAVTFGVEALGAVALYFSWRNVPGLEGDTLWWYAVFHSVSGFCNAGFSLFADNLATPDVAYNMGGQITIMVMVLCGSLGFAMYLEIVRRARVALGWDNRNTISRHWSTYSWLVVRMTAALVLGGGLILFLTKMIDGSLFTSADPWYWILWESLFNATARTAGFNISDMALNSIPYALFLAALMFIGGNPGSTTGGVHTTTFAVSCGEVARILQGKQDVVMNKRRIARSVVERAVITVILAGAWVGMITTVMCFAEPALSLERLFFEVVSSFATVGFSWNVTPELSDAGKWIIVFNMIVGRVGMVAFVLAFMKQPTKSPLRYPETRLPLS</sequence>
<keyword evidence="2" id="KW-0813">Transport</keyword>
<feature type="transmembrane region" description="Helical" evidence="8">
    <location>
        <begin position="257"/>
        <end position="279"/>
    </location>
</feature>
<keyword evidence="6" id="KW-0406">Ion transport</keyword>
<dbReference type="PANTHER" id="PTHR32024">
    <property type="entry name" value="TRK SYSTEM POTASSIUM UPTAKE PROTEIN TRKG-RELATED"/>
    <property type="match status" value="1"/>
</dbReference>
<feature type="transmembrane region" description="Helical" evidence="8">
    <location>
        <begin position="430"/>
        <end position="448"/>
    </location>
</feature>
<keyword evidence="7 8" id="KW-0472">Membrane</keyword>
<feature type="transmembrane region" description="Helical" evidence="8">
    <location>
        <begin position="494"/>
        <end position="515"/>
    </location>
</feature>
<evidence type="ECO:0000256" key="7">
    <source>
        <dbReference type="ARBA" id="ARBA00023136"/>
    </source>
</evidence>
<evidence type="ECO:0000256" key="8">
    <source>
        <dbReference type="SAM" id="Phobius"/>
    </source>
</evidence>
<dbReference type="GO" id="GO:0005886">
    <property type="term" value="C:plasma membrane"/>
    <property type="evidence" value="ECO:0007669"/>
    <property type="project" value="UniProtKB-SubCell"/>
</dbReference>
<evidence type="ECO:0000313" key="9">
    <source>
        <dbReference type="EMBL" id="PNC17101.1"/>
    </source>
</evidence>
<reference evidence="9 10" key="1">
    <citation type="journal article" date="2017" name="BMC Genomics">
        <title>Genome sequencing of 39 Akkermansia muciniphila isolates reveals its population structure, genomic and functional diverisity, and global distribution in mammalian gut microbiotas.</title>
        <authorList>
            <person name="Guo X."/>
            <person name="Li S."/>
            <person name="Zhang J."/>
            <person name="Wu F."/>
            <person name="Li X."/>
            <person name="Wu D."/>
            <person name="Zhang M."/>
            <person name="Ou Z."/>
            <person name="Jie Z."/>
            <person name="Yan Q."/>
            <person name="Li P."/>
            <person name="Yi J."/>
            <person name="Peng Y."/>
        </authorList>
    </citation>
    <scope>NUCLEOTIDE SEQUENCE [LARGE SCALE GENOMIC DNA]</scope>
    <source>
        <strain evidence="9 10">GP24</strain>
    </source>
</reference>
<dbReference type="Pfam" id="PF02386">
    <property type="entry name" value="TrkH"/>
    <property type="match status" value="1"/>
</dbReference>
<dbReference type="GO" id="GO:0008324">
    <property type="term" value="F:monoatomic cation transmembrane transporter activity"/>
    <property type="evidence" value="ECO:0007669"/>
    <property type="project" value="InterPro"/>
</dbReference>
<name>A0A2N8HB60_9BACT</name>
<evidence type="ECO:0000256" key="2">
    <source>
        <dbReference type="ARBA" id="ARBA00022448"/>
    </source>
</evidence>
<feature type="transmembrane region" description="Helical" evidence="8">
    <location>
        <begin position="45"/>
        <end position="62"/>
    </location>
</feature>
<evidence type="ECO:0000313" key="10">
    <source>
        <dbReference type="Proteomes" id="UP000236000"/>
    </source>
</evidence>
<feature type="transmembrane region" description="Helical" evidence="8">
    <location>
        <begin position="548"/>
        <end position="572"/>
    </location>
</feature>
<evidence type="ECO:0000256" key="3">
    <source>
        <dbReference type="ARBA" id="ARBA00022475"/>
    </source>
</evidence>
<evidence type="ECO:0008006" key="11">
    <source>
        <dbReference type="Google" id="ProtNLM"/>
    </source>
</evidence>
<feature type="transmembrane region" description="Helical" evidence="8">
    <location>
        <begin position="291"/>
        <end position="312"/>
    </location>
</feature>
<comment type="caution">
    <text evidence="9">The sequence shown here is derived from an EMBL/GenBank/DDBJ whole genome shotgun (WGS) entry which is preliminary data.</text>
</comment>
<feature type="transmembrane region" description="Helical" evidence="8">
    <location>
        <begin position="142"/>
        <end position="166"/>
    </location>
</feature>
<evidence type="ECO:0000256" key="1">
    <source>
        <dbReference type="ARBA" id="ARBA00004651"/>
    </source>
</evidence>
<keyword evidence="4 8" id="KW-0812">Transmembrane</keyword>